<organism evidence="1">
    <name type="scientific">viral metagenome</name>
    <dbReference type="NCBI Taxonomy" id="1070528"/>
    <lineage>
        <taxon>unclassified sequences</taxon>
        <taxon>metagenomes</taxon>
        <taxon>organismal metagenomes</taxon>
    </lineage>
</organism>
<accession>A0A6C0AX35</accession>
<evidence type="ECO:0000313" key="1">
    <source>
        <dbReference type="EMBL" id="QHS84519.1"/>
    </source>
</evidence>
<name>A0A6C0AX35_9ZZZZ</name>
<dbReference type="EMBL" id="MN738809">
    <property type="protein sequence ID" value="QHS84519.1"/>
    <property type="molecule type" value="Genomic_DNA"/>
</dbReference>
<proteinExistence type="predicted"/>
<dbReference type="AlphaFoldDB" id="A0A6C0AX35"/>
<reference evidence="1" key="1">
    <citation type="journal article" date="2020" name="Nature">
        <title>Giant virus diversity and host interactions through global metagenomics.</title>
        <authorList>
            <person name="Schulz F."/>
            <person name="Roux S."/>
            <person name="Paez-Espino D."/>
            <person name="Jungbluth S."/>
            <person name="Walsh D.A."/>
            <person name="Denef V.J."/>
            <person name="McMahon K.D."/>
            <person name="Konstantinidis K.T."/>
            <person name="Eloe-Fadrosh E.A."/>
            <person name="Kyrpides N.C."/>
            <person name="Woyke T."/>
        </authorList>
    </citation>
    <scope>NUCLEOTIDE SEQUENCE</scope>
    <source>
        <strain evidence="1">GVMAG-S-ERX556022-25</strain>
    </source>
</reference>
<sequence length="157" mass="18210">MSFTRCYDDKDRINICQDRDVDICKYILNVPGNGNRPSFINDPQIRLQKFGANISSNIVDINSNLKGIDRQLDRDCINNVDKLSTGLYLRNIFPEIGSSVTEQPRAMLPAWQLRDLEQNNFNYLHSDPQKHTEILFANNISSRILEKDNFKQQYPCL</sequence>
<protein>
    <submittedName>
        <fullName evidence="1">Uncharacterized protein</fullName>
    </submittedName>
</protein>